<dbReference type="Proteomes" id="UP001530400">
    <property type="component" value="Unassembled WGS sequence"/>
</dbReference>
<evidence type="ECO:0000313" key="4">
    <source>
        <dbReference type="Proteomes" id="UP001530400"/>
    </source>
</evidence>
<evidence type="ECO:0000256" key="2">
    <source>
        <dbReference type="SAM" id="MobiDB-lite"/>
    </source>
</evidence>
<feature type="region of interest" description="Disordered" evidence="2">
    <location>
        <begin position="421"/>
        <end position="524"/>
    </location>
</feature>
<accession>A0ABD3PR68</accession>
<feature type="compositionally biased region" description="Basic and acidic residues" evidence="2">
    <location>
        <begin position="1510"/>
        <end position="1519"/>
    </location>
</feature>
<feature type="region of interest" description="Disordered" evidence="2">
    <location>
        <begin position="1"/>
        <end position="56"/>
    </location>
</feature>
<feature type="compositionally biased region" description="Low complexity" evidence="2">
    <location>
        <begin position="29"/>
        <end position="54"/>
    </location>
</feature>
<feature type="compositionally biased region" description="Low complexity" evidence="2">
    <location>
        <begin position="1"/>
        <end position="13"/>
    </location>
</feature>
<feature type="coiled-coil region" evidence="1">
    <location>
        <begin position="134"/>
        <end position="161"/>
    </location>
</feature>
<feature type="region of interest" description="Disordered" evidence="2">
    <location>
        <begin position="1224"/>
        <end position="1246"/>
    </location>
</feature>
<evidence type="ECO:0000313" key="3">
    <source>
        <dbReference type="EMBL" id="KAL3790569.1"/>
    </source>
</evidence>
<sequence length="2148" mass="241068">MIGGRNYTTNNNRGGRGGRSRRGRGGGRSTTPNNHQNNNNNVFGQSPFPPFQGGMPFGGMQFGTPGHYGPYFGFPFQTGGGYNPGFDGANAAVDSNATETAARNDGFVSPARKGTIKPALRGTPTPPPKKTRWNNNFEILREEEKNEGESLEETAMNAIKQGGLARDKTGNATKEVASKTKKGMEKIDSEVDALATEIEGGKWKRKKEVNIYNQSTNRLAKPTTQQSKVYLQLRDKISSGSTIRMADLKDIPNEVHQTSVLVAMVTQKHAEYAALHGNGTFETDKAYDRAKYMRKSALLKALNHPVTHENLHEAFKGHSYTTLYSSTISQFPHLLGSQLMETIQQPDPAPAYIRKASETLLKRVYMNDQDRVDDFLSSLSDEEVVKLASNKGELIKSFSSTYNVSLSLPYRIDLDEFPKPAISGWSGKPHPHTSDLKDAEGDVEMQTPQKESDPDSPQPMAVSVQKLTTGQRSTTSSEVTTAPAPDPSKVQDGVIDTSTTPGATSAPPEVDKQPNTYGKGSNKSSTIASFRMRLQVKRYSAQWSTGIAANASFTATTFLNYYLGLAKDYDHLLEIMPFNECDLPNLTVEDNVSMLPLETLHKYVGTLVKINDTNWRSFEFKIKTSIPSPHNLPLTPLLSNGGQNPLANYLEENHLSVLLGTRWTQPKHPLYLLAESDIADDPEAISHEIHQRIRQATEDVAPQAMGVEWCHVDSTKFGRDQVTAPGYYIMGSLQSEDKIEYLLGKLKRDTSWPLTGCTQFLKARSCSKNNDNTNEIHETLKAQQKYARNRVYFSIVGIPPETLNIVPSDSLGLNSSNPNNKSVRELLLNFQADNTQSTRVIEKIGVGDSTNQLIFMGNAANTEALKSIASFALEKLHYWSSTNSGKLDLTTLTPPPIEPTFQPGMLIHTPQADTTPPKRPRLSPPHPNLHTPTTAQPSQIDKLIAAVNTLQNEIKLMKEEMSKRPTNIAVPSVITDALSSLSDKVEHVAADAKSKHMDIATLKANSEEILMELARVKTSNDMDQAIIRAHLSGDYLIDFPTECSEDQIYLPPHGHSEELPDGHSHPKEVEERLNNLSPQQIIQIVQNAPSFVDHTNDNFCLVCLEDSSKGDLSCECSICKGVFHETCQDILEYKHETGDLLACYRCRIIQQYEKGGLSMMLECKACLAWVEAKKKELVALSNSEKHRLRMQKLAIVREGMISLNVLKVVDQTEDALAQIYQERNNPDLDFDPPHEQGTPAVPTNVMDPISTAISKKGSTDGSAEDQHLSNVAIYRSEVSRLYPSHNPGEEIFEHLVHNWMDERSTVIEQALTQYLNSEKKTLRIEYPSTGPYPEPPPEELHAINKLRDCHSLFWPTESNKLANGICPFAEANSQWWEISGMSTTANTHHCTDGYDLNVVDMITHLQSHHHWIAQVAAIVVMEHDVTTSMHALRAPDSNIKETASPHQPQNLFKPTPTTNSDSNDESESEEEIQQAKTLLGNRRRSQMLAGIMESSSEDKESNDSDSETASESKRFKTAQDARYQSTNAKERRSSMRLRERKKKDVLTSVDDGESSIDNHITTSNRNGSGQNIPASGDPLIGRTPDDGLIRIASHNINGSQMSQRGFEIAPDIDVTDELGIDISGLQETKKPWTAANRRLYNQQSQLKWPQGARNIFSSAPWSYDEKDYMAGGTLLSLHGRVTGRVESTGSDKWGRFCYTTLRGSRDEGIIIINTYRTCHVKADNPGPFTSYQMEYVGLRESGIKNPQPRFQILQDLTALIDEKRSQGFRPIVMMDANEDWVAQSHKQQGNKLQKFMQQTQLADPYFTKFNQAPRTYVRGQHRLDYILVDTALLPAIRHIGYLGSMDANLSDHTMAYVDFDEKTLFKGLINRPTEIHSREFMICQDDKKLKFTTLARTQFLHHKIYERVMCLAADFTEYGPTKDNIRSYTKLDKEIIELTKCAAKQAGRRKFGYMRSPDLVQAGQLLMLYKCLLSCKLRRQPLPESCINSATRIGVDVSSYDSQTCKQLRQEVYKKRKDLWVVQKECEDRRAQWLEMLAEDRARAAGDEDWEKKMKSMKRTVEERQTNRKLSAVTKGTHSQLDRIQIPTNSWYYSAKATELYHYDNGVWEAYPNLQPYNNRYFTHHTLKVIPPDAVPVEVRKTEDYIEI</sequence>
<keyword evidence="4" id="KW-1185">Reference proteome</keyword>
<feature type="compositionally biased region" description="Low complexity" evidence="2">
    <location>
        <begin position="497"/>
        <end position="508"/>
    </location>
</feature>
<feature type="region of interest" description="Disordered" evidence="2">
    <location>
        <begin position="910"/>
        <end position="936"/>
    </location>
</feature>
<feature type="compositionally biased region" description="Basic residues" evidence="2">
    <location>
        <begin position="16"/>
        <end position="25"/>
    </location>
</feature>
<feature type="compositionally biased region" description="Polar residues" evidence="2">
    <location>
        <begin position="513"/>
        <end position="524"/>
    </location>
</feature>
<feature type="non-terminal residue" evidence="3">
    <location>
        <position position="2148"/>
    </location>
</feature>
<proteinExistence type="predicted"/>
<evidence type="ECO:0000256" key="1">
    <source>
        <dbReference type="SAM" id="Coils"/>
    </source>
</evidence>
<dbReference type="CDD" id="cd15489">
    <property type="entry name" value="PHD_SF"/>
    <property type="match status" value="1"/>
</dbReference>
<dbReference type="SUPFAM" id="SSF56219">
    <property type="entry name" value="DNase I-like"/>
    <property type="match status" value="1"/>
</dbReference>
<dbReference type="InterPro" id="IPR036691">
    <property type="entry name" value="Endo/exonu/phosph_ase_sf"/>
</dbReference>
<feature type="compositionally biased region" description="Basic and acidic residues" evidence="2">
    <location>
        <begin position="1528"/>
        <end position="1545"/>
    </location>
</feature>
<protein>
    <recommendedName>
        <fullName evidence="5">PHD-type domain-containing protein</fullName>
    </recommendedName>
</protein>
<keyword evidence="1" id="KW-0175">Coiled coil</keyword>
<feature type="compositionally biased region" description="Polar residues" evidence="2">
    <location>
        <begin position="465"/>
        <end position="480"/>
    </location>
</feature>
<feature type="region of interest" description="Disordered" evidence="2">
    <location>
        <begin position="1438"/>
        <end position="1577"/>
    </location>
</feature>
<reference evidence="3 4" key="1">
    <citation type="submission" date="2024-10" db="EMBL/GenBank/DDBJ databases">
        <title>Updated reference genomes for cyclostephanoid diatoms.</title>
        <authorList>
            <person name="Roberts W.R."/>
            <person name="Alverson A.J."/>
        </authorList>
    </citation>
    <scope>NUCLEOTIDE SEQUENCE [LARGE SCALE GENOMIC DNA]</scope>
    <source>
        <strain evidence="3 4">AJA010-31</strain>
    </source>
</reference>
<name>A0ABD3PR68_9STRA</name>
<evidence type="ECO:0008006" key="5">
    <source>
        <dbReference type="Google" id="ProtNLM"/>
    </source>
</evidence>
<feature type="region of interest" description="Disordered" evidence="2">
    <location>
        <begin position="108"/>
        <end position="133"/>
    </location>
</feature>
<feature type="compositionally biased region" description="Polar residues" evidence="2">
    <location>
        <begin position="1555"/>
        <end position="1573"/>
    </location>
</feature>
<feature type="compositionally biased region" description="Acidic residues" evidence="2">
    <location>
        <begin position="1462"/>
        <end position="1472"/>
    </location>
</feature>
<dbReference type="SUPFAM" id="SSF57903">
    <property type="entry name" value="FYVE/PHD zinc finger"/>
    <property type="match status" value="1"/>
</dbReference>
<dbReference type="InterPro" id="IPR011011">
    <property type="entry name" value="Znf_FYVE_PHD"/>
</dbReference>
<comment type="caution">
    <text evidence="3">The sequence shown here is derived from an EMBL/GenBank/DDBJ whole genome shotgun (WGS) entry which is preliminary data.</text>
</comment>
<dbReference type="Gene3D" id="3.60.10.10">
    <property type="entry name" value="Endonuclease/exonuclease/phosphatase"/>
    <property type="match status" value="1"/>
</dbReference>
<dbReference type="EMBL" id="JALLPJ020000493">
    <property type="protein sequence ID" value="KAL3790569.1"/>
    <property type="molecule type" value="Genomic_DNA"/>
</dbReference>
<feature type="compositionally biased region" description="Polar residues" evidence="2">
    <location>
        <begin position="1440"/>
        <end position="1458"/>
    </location>
</feature>
<gene>
    <name evidence="3" type="ORF">ACHAWO_011763</name>
</gene>
<organism evidence="3 4">
    <name type="scientific">Cyclotella atomus</name>
    <dbReference type="NCBI Taxonomy" id="382360"/>
    <lineage>
        <taxon>Eukaryota</taxon>
        <taxon>Sar</taxon>
        <taxon>Stramenopiles</taxon>
        <taxon>Ochrophyta</taxon>
        <taxon>Bacillariophyta</taxon>
        <taxon>Coscinodiscophyceae</taxon>
        <taxon>Thalassiosirophycidae</taxon>
        <taxon>Stephanodiscales</taxon>
        <taxon>Stephanodiscaceae</taxon>
        <taxon>Cyclotella</taxon>
    </lineage>
</organism>